<dbReference type="RefSeq" id="WP_133236586.1">
    <property type="nucleotide sequence ID" value="NZ_SOZE01000049.1"/>
</dbReference>
<accession>A0A4Y8S4C6</accession>
<dbReference type="NCBIfam" id="TIGR04131">
    <property type="entry name" value="Bac_Flav_CTERM"/>
    <property type="match status" value="1"/>
</dbReference>
<comment type="caution">
    <text evidence="2">The sequence shown here is derived from an EMBL/GenBank/DDBJ whole genome shotgun (WGS) entry which is preliminary data.</text>
</comment>
<dbReference type="AlphaFoldDB" id="A0A4Y8S4C6"/>
<dbReference type="InterPro" id="IPR013783">
    <property type="entry name" value="Ig-like_fold"/>
</dbReference>
<evidence type="ECO:0000313" key="3">
    <source>
        <dbReference type="Proteomes" id="UP000297540"/>
    </source>
</evidence>
<sequence>MLYRFFLVILLSIALPSYAQVNFHLTDKYLTNKNIIKVLHTADQSLWVLGENNFVARINPDKTMDDFSNVASSISTNNFIGIASINKDLLLIATANDYVVKLDHGIASHLTVSSGIGEKDITSITVNQLGFKKNVVAFEPTVEIPGNYVVTTGKTIYYSTDAVVFKSVNRQYEGLQFDEAAPTIRNSTSKELYFDYYVPFNNGGRCYGFSNIIGHMYDCADLGLREQEYDINAKDNNDIRTALSTVRTINNYGCGAFVFWAADKGLAYANTDACNVEPAHRFLADQQVNKLAELNFLTGFPQFMLTYVIAGTSNGLYISAENVYNKTITTFNPLPNLAGLHINDIFCYNTGTVPGKQGGSLDFCEKKIYLATTTGVYELKYSLPPTALQPLSDNIFFDNAVSDNSSNKIVLCPGSSVKLNTLAGAGINVQWQKDGVDISGSVEDDFTADAPGKYRVLFYSACENISFYSKELVVSFNEKPIVQFDYPDKIELCENESTMLSTPSVAGYTYKWMKDDGEILGQHSNELTVSTTGDYSVLVSNCVGTYQPSKIVHVEITQLEEPVVSSAQSNFCRGDIALLSATTTAGYSVKWFLNGAPIPGETKNTLAIGISGRYAIEVSNQNCSKKSKELTITFSEPLQVKIQLSKSATICYGETVTLSTLPAASSYQWSNGATTPTIEVSRTGHYEVVVTDLSGCPSAPAAIDVVVQPALSLATIPDTVLCTLNQEVRRIIAEDGFAYYTWNGVRSKLNYIDVNQAGTYSLTVKDISGCTKTITFLIKSVCNELIVPNTFTPNGDGINDLWTIGGLEKETNISLTIFNRYGSRISESGIPSWDGTSKGQPMPAGVYYYMLKYSKKRPKNLSGWLTIIR</sequence>
<dbReference type="Gene3D" id="2.60.40.10">
    <property type="entry name" value="Immunoglobulins"/>
    <property type="match status" value="2"/>
</dbReference>
<proteinExistence type="predicted"/>
<dbReference type="OrthoDB" id="5726170at2"/>
<reference evidence="2 3" key="1">
    <citation type="journal article" date="2017" name="Int. J. Syst. Evol. Microbiol.">
        <title>Mucilaginibacterpsychrotolerans sp. nov., isolated from peatlands.</title>
        <authorList>
            <person name="Deng Y."/>
            <person name="Shen L."/>
            <person name="Xu B."/>
            <person name="Liu Y."/>
            <person name="Gu Z."/>
            <person name="Liu H."/>
            <person name="Zhou Y."/>
        </authorList>
    </citation>
    <scope>NUCLEOTIDE SEQUENCE [LARGE SCALE GENOMIC DNA]</scope>
    <source>
        <strain evidence="2 3">NH7-4</strain>
    </source>
</reference>
<evidence type="ECO:0000256" key="1">
    <source>
        <dbReference type="SAM" id="SignalP"/>
    </source>
</evidence>
<evidence type="ECO:0000313" key="2">
    <source>
        <dbReference type="EMBL" id="TFF33317.1"/>
    </source>
</evidence>
<dbReference type="Pfam" id="PF13585">
    <property type="entry name" value="CHU_C"/>
    <property type="match status" value="1"/>
</dbReference>
<gene>
    <name evidence="2" type="ORF">E2R66_26630</name>
</gene>
<feature type="chain" id="PRO_5021288062" evidence="1">
    <location>
        <begin position="20"/>
        <end position="869"/>
    </location>
</feature>
<organism evidence="2 3">
    <name type="scientific">Mucilaginibacter psychrotolerans</name>
    <dbReference type="NCBI Taxonomy" id="1524096"/>
    <lineage>
        <taxon>Bacteria</taxon>
        <taxon>Pseudomonadati</taxon>
        <taxon>Bacteroidota</taxon>
        <taxon>Sphingobacteriia</taxon>
        <taxon>Sphingobacteriales</taxon>
        <taxon>Sphingobacteriaceae</taxon>
        <taxon>Mucilaginibacter</taxon>
    </lineage>
</organism>
<feature type="signal peptide" evidence="1">
    <location>
        <begin position="1"/>
        <end position="19"/>
    </location>
</feature>
<dbReference type="Proteomes" id="UP000297540">
    <property type="component" value="Unassembled WGS sequence"/>
</dbReference>
<keyword evidence="1" id="KW-0732">Signal</keyword>
<keyword evidence="3" id="KW-1185">Reference proteome</keyword>
<dbReference type="EMBL" id="SOZE01000049">
    <property type="protein sequence ID" value="TFF33317.1"/>
    <property type="molecule type" value="Genomic_DNA"/>
</dbReference>
<protein>
    <submittedName>
        <fullName evidence="2">T9SS type B sorting domain-containing protein</fullName>
    </submittedName>
</protein>
<dbReference type="InterPro" id="IPR026341">
    <property type="entry name" value="T9SS_type_B"/>
</dbReference>
<name>A0A4Y8S4C6_9SPHI</name>